<dbReference type="SUPFAM" id="SSF56300">
    <property type="entry name" value="Metallo-dependent phosphatases"/>
    <property type="match status" value="1"/>
</dbReference>
<dbReference type="PANTHER" id="PTHR10340">
    <property type="entry name" value="SPHINGOMYELIN PHOSPHODIESTERASE"/>
    <property type="match status" value="1"/>
</dbReference>
<dbReference type="OrthoDB" id="348678at2759"/>
<sequence>MLESKLLLVLLLSLLPNGLAAPAAQVPLEIAVAHTRRKLQGRFLHITDTHPDPYYRVDAAQMSACHRRKPKRDPRRSGYYGMPYGECDSPMTLTNYTLDFLDKEWSADIDFVICNYMLPDWDSARHDNDRMRPRTTAEIYALNRAMAKKMEDVFVSKGIPVIPSIGNNDVWRQQLSLKRSGPNSITSEFSSIWKSFVPFNSYQVFQRGGYFSVEVIPDSVAVISLNTMYFYDSNTGKVSPHSFAYNLALTSFHGNRTAVGGCEYTDPQDPGNLQFDWLSVQLEMFRRRGMQVWLTGHVPPSSRNFFPECYVRYVELSLRYQDTILGHLFGHMNADHFFLLDAEHLGDDSGRRNLTSDLDLDLDDEGLGLKKKHKELYDILIKDFSDLPKTSRTNHDNYGVVNVAPSVVPNPYLPSFRIFVYNVTGVPYRPGDLGEVGQPGWQLEGSTAPEHCLRDSGESLCARARYQNTWRCNLCQPWHSNPNSPSRTNALWSPLGYAQYYLPDLEDGNEKHAPKYKLEYLTFPVSRLHPAQTDAETKFSYPIPLRHLPRSLRNATVTESKFAPYGLVDLTIGSWTELAQRLGKKAEKKLQKRFRKYMYMGVNEG</sequence>
<evidence type="ECO:0000313" key="4">
    <source>
        <dbReference type="EMBL" id="OBZ76592.1"/>
    </source>
</evidence>
<evidence type="ECO:0000256" key="1">
    <source>
        <dbReference type="ARBA" id="ARBA00022801"/>
    </source>
</evidence>
<dbReference type="GO" id="GO:0008081">
    <property type="term" value="F:phosphoric diester hydrolase activity"/>
    <property type="evidence" value="ECO:0007669"/>
    <property type="project" value="TreeGrafter"/>
</dbReference>
<accession>A0A1C7MIC4</accession>
<keyword evidence="2" id="KW-0325">Glycoprotein</keyword>
<comment type="caution">
    <text evidence="4">The sequence shown here is derived from an EMBL/GenBank/DDBJ whole genome shotgun (WGS) entry which is preliminary data.</text>
</comment>
<proteinExistence type="predicted"/>
<dbReference type="EMBL" id="LUGG01000003">
    <property type="protein sequence ID" value="OBZ76592.1"/>
    <property type="molecule type" value="Genomic_DNA"/>
</dbReference>
<feature type="signal peptide" evidence="3">
    <location>
        <begin position="1"/>
        <end position="20"/>
    </location>
</feature>
<dbReference type="GO" id="GO:0000324">
    <property type="term" value="C:fungal-type vacuole"/>
    <property type="evidence" value="ECO:0007669"/>
    <property type="project" value="TreeGrafter"/>
</dbReference>
<dbReference type="STRING" id="5627.A0A1C7MIC4"/>
<dbReference type="AlphaFoldDB" id="A0A1C7MIC4"/>
<feature type="chain" id="PRO_5008889146" evidence="3">
    <location>
        <begin position="21"/>
        <end position="605"/>
    </location>
</feature>
<gene>
    <name evidence="4" type="primary">PPN1</name>
    <name evidence="4" type="ORF">A0H81_04060</name>
</gene>
<dbReference type="GO" id="GO:0000298">
    <property type="term" value="F:endopolyphosphatase activity"/>
    <property type="evidence" value="ECO:0007669"/>
    <property type="project" value="TreeGrafter"/>
</dbReference>
<dbReference type="Proteomes" id="UP000092993">
    <property type="component" value="Unassembled WGS sequence"/>
</dbReference>
<dbReference type="GO" id="GO:0006798">
    <property type="term" value="P:polyphosphate catabolic process"/>
    <property type="evidence" value="ECO:0007669"/>
    <property type="project" value="TreeGrafter"/>
</dbReference>
<keyword evidence="5" id="KW-1185">Reference proteome</keyword>
<dbReference type="InterPro" id="IPR029052">
    <property type="entry name" value="Metallo-depent_PP-like"/>
</dbReference>
<dbReference type="GO" id="GO:0005615">
    <property type="term" value="C:extracellular space"/>
    <property type="evidence" value="ECO:0007669"/>
    <property type="project" value="TreeGrafter"/>
</dbReference>
<evidence type="ECO:0000256" key="3">
    <source>
        <dbReference type="SAM" id="SignalP"/>
    </source>
</evidence>
<protein>
    <submittedName>
        <fullName evidence="4">Endopolyphosphatase</fullName>
    </submittedName>
</protein>
<dbReference type="GO" id="GO:0004309">
    <property type="term" value="F:exopolyphosphatase activity"/>
    <property type="evidence" value="ECO:0007669"/>
    <property type="project" value="TreeGrafter"/>
</dbReference>
<keyword evidence="1" id="KW-0378">Hydrolase</keyword>
<keyword evidence="3" id="KW-0732">Signal</keyword>
<dbReference type="OMA" id="LRFQDTI"/>
<organism evidence="4 5">
    <name type="scientific">Grifola frondosa</name>
    <name type="common">Maitake</name>
    <name type="synonym">Polyporus frondosus</name>
    <dbReference type="NCBI Taxonomy" id="5627"/>
    <lineage>
        <taxon>Eukaryota</taxon>
        <taxon>Fungi</taxon>
        <taxon>Dikarya</taxon>
        <taxon>Basidiomycota</taxon>
        <taxon>Agaricomycotina</taxon>
        <taxon>Agaricomycetes</taxon>
        <taxon>Polyporales</taxon>
        <taxon>Grifolaceae</taxon>
        <taxon>Grifola</taxon>
    </lineage>
</organism>
<evidence type="ECO:0000313" key="5">
    <source>
        <dbReference type="Proteomes" id="UP000092993"/>
    </source>
</evidence>
<dbReference type="PANTHER" id="PTHR10340:SF55">
    <property type="entry name" value="ENDOPOLYPHOSPHATASE"/>
    <property type="match status" value="1"/>
</dbReference>
<name>A0A1C7MIC4_GRIFR</name>
<evidence type="ECO:0000256" key="2">
    <source>
        <dbReference type="ARBA" id="ARBA00023180"/>
    </source>
</evidence>
<reference evidence="4 5" key="1">
    <citation type="submission" date="2016-03" db="EMBL/GenBank/DDBJ databases">
        <title>Whole genome sequencing of Grifola frondosa 9006-11.</title>
        <authorList>
            <person name="Min B."/>
            <person name="Park H."/>
            <person name="Kim J.-G."/>
            <person name="Cho H."/>
            <person name="Oh Y.-L."/>
            <person name="Kong W.-S."/>
            <person name="Choi I.-G."/>
        </authorList>
    </citation>
    <scope>NUCLEOTIDE SEQUENCE [LARGE SCALE GENOMIC DNA]</scope>
    <source>
        <strain evidence="4 5">9006-11</strain>
    </source>
</reference>